<gene>
    <name evidence="3" type="ORF">BOLC6T37680H</name>
</gene>
<dbReference type="InterPro" id="IPR052929">
    <property type="entry name" value="RNase_H-like_EbsB-rel"/>
</dbReference>
<dbReference type="InterPro" id="IPR044730">
    <property type="entry name" value="RNase_H-like_dom_plant"/>
</dbReference>
<feature type="transmembrane region" description="Helical" evidence="1">
    <location>
        <begin position="102"/>
        <end position="131"/>
    </location>
</feature>
<dbReference type="PANTHER" id="PTHR47074:SF49">
    <property type="entry name" value="POLYNUCLEOTIDYL TRANSFERASE, RIBONUCLEASE H-LIKE SUPERFAMILY PROTEIN"/>
    <property type="match status" value="1"/>
</dbReference>
<keyword evidence="1" id="KW-1133">Transmembrane helix</keyword>
<dbReference type="GO" id="GO:0003676">
    <property type="term" value="F:nucleic acid binding"/>
    <property type="evidence" value="ECO:0007669"/>
    <property type="project" value="InterPro"/>
</dbReference>
<evidence type="ECO:0000313" key="3">
    <source>
        <dbReference type="EMBL" id="VDD62227.1"/>
    </source>
</evidence>
<dbReference type="InterPro" id="IPR002156">
    <property type="entry name" value="RNaseH_domain"/>
</dbReference>
<evidence type="ECO:0000259" key="2">
    <source>
        <dbReference type="Pfam" id="PF13456"/>
    </source>
</evidence>
<evidence type="ECO:0000256" key="1">
    <source>
        <dbReference type="SAM" id="Phobius"/>
    </source>
</evidence>
<dbReference type="InterPro" id="IPR036397">
    <property type="entry name" value="RNaseH_sf"/>
</dbReference>
<keyword evidence="1" id="KW-0812">Transmembrane</keyword>
<keyword evidence="1" id="KW-0472">Membrane</keyword>
<sequence>MFNLSRVSSKLSDGDAALVVTGDTILVYWRFFSVLYSLSLCQCSFPVVYRSYLCHLGNGSSNSSCSSFLFMHPLIDVQVHLSSLLSGYPYSFEWDAMLDVWVIRALVGIVLIDSVSFGYILMSLGCFYSAIECSLPIASWFQICLTSSRVEYLMLVCRFPARWWFQILIITTLLKPTSTFLLPSVLYCCCSCVVLSASRLEDYSTDDSLSVLFKGSTSWCHISAIPSVVEIRGRLCNVDAAWDAKARNCDIGVIFSGESTITLPNLCESRNHVSSALMAEAIAVSLAVATAVYSNVRSLAVLSDSLSLIKLLKNGGSQPELFGIMFDIYHYLSYFDVISCTFISPNFNGKADPVAKSAFSLVVTIPLVGV</sequence>
<dbReference type="PANTHER" id="PTHR47074">
    <property type="entry name" value="BNAC02G40300D PROTEIN"/>
    <property type="match status" value="1"/>
</dbReference>
<accession>A0A3P6FV92</accession>
<proteinExistence type="predicted"/>
<name>A0A3P6FV92_BRAOL</name>
<dbReference type="GO" id="GO:0004523">
    <property type="term" value="F:RNA-DNA hybrid ribonuclease activity"/>
    <property type="evidence" value="ECO:0007669"/>
    <property type="project" value="InterPro"/>
</dbReference>
<dbReference type="Gene3D" id="3.30.420.10">
    <property type="entry name" value="Ribonuclease H-like superfamily/Ribonuclease H"/>
    <property type="match status" value="1"/>
</dbReference>
<protein>
    <recommendedName>
        <fullName evidence="2">RNase H type-1 domain-containing protein</fullName>
    </recommendedName>
</protein>
<feature type="domain" description="RNase H type-1" evidence="2">
    <location>
        <begin position="237"/>
        <end position="358"/>
    </location>
</feature>
<dbReference type="AlphaFoldDB" id="A0A3P6FV92"/>
<dbReference type="Pfam" id="PF13456">
    <property type="entry name" value="RVT_3"/>
    <property type="match status" value="1"/>
</dbReference>
<dbReference type="CDD" id="cd06222">
    <property type="entry name" value="RNase_H_like"/>
    <property type="match status" value="1"/>
</dbReference>
<organism evidence="3">
    <name type="scientific">Brassica oleracea</name>
    <name type="common">Wild cabbage</name>
    <dbReference type="NCBI Taxonomy" id="3712"/>
    <lineage>
        <taxon>Eukaryota</taxon>
        <taxon>Viridiplantae</taxon>
        <taxon>Streptophyta</taxon>
        <taxon>Embryophyta</taxon>
        <taxon>Tracheophyta</taxon>
        <taxon>Spermatophyta</taxon>
        <taxon>Magnoliopsida</taxon>
        <taxon>eudicotyledons</taxon>
        <taxon>Gunneridae</taxon>
        <taxon>Pentapetalae</taxon>
        <taxon>rosids</taxon>
        <taxon>malvids</taxon>
        <taxon>Brassicales</taxon>
        <taxon>Brassicaceae</taxon>
        <taxon>Brassiceae</taxon>
        <taxon>Brassica</taxon>
    </lineage>
</organism>
<dbReference type="EMBL" id="LR031880">
    <property type="protein sequence ID" value="VDD62227.1"/>
    <property type="molecule type" value="Genomic_DNA"/>
</dbReference>
<reference evidence="3" key="1">
    <citation type="submission" date="2018-11" db="EMBL/GenBank/DDBJ databases">
        <authorList>
            <consortium name="Genoscope - CEA"/>
            <person name="William W."/>
        </authorList>
    </citation>
    <scope>NUCLEOTIDE SEQUENCE</scope>
</reference>